<dbReference type="InterPro" id="IPR019392">
    <property type="entry name" value="Miga"/>
</dbReference>
<sequence>FHALWLRGCRLRAAELPLLLQELQAAGVRTNNRGYTRAQAVGWHVHLIGDRVPLGGPVVPDDEHSEKEHSDEEQSDKEHSDEEQSDKEHSDEKPSYEEQSDEEHSDEKHSDDEHSDEEHSDEEHSDEEHSDEEHRLGTLGLQTVIEDAYCLQDRCEHLFLHEHSVLFRCPSSPECDASHASGGGHSGARRTLTSASSMESFLSAQGDITDLRDLDDFDESQFPLYLVAVRLNESVGIPFRELRTEEVQCASDAKYVCKVHCIRLASQLLFSKQENRDWFIQSGHHIIADLTIKAGKDPKEAVMAYGAMLEYLGACDCGLLEEELRGRGVVAITFYDVVLDFILLDVFEDLDMPPSSVTAVVQNRRSPQQYGPYLGRGKIGRGILG</sequence>
<evidence type="ECO:0000256" key="8">
    <source>
        <dbReference type="SAM" id="MobiDB-lite"/>
    </source>
</evidence>
<evidence type="ECO:0000256" key="2">
    <source>
        <dbReference type="ARBA" id="ARBA00008969"/>
    </source>
</evidence>
<dbReference type="GeneID" id="125179479"/>
<evidence type="ECO:0000256" key="5">
    <source>
        <dbReference type="ARBA" id="ARBA00022989"/>
    </source>
</evidence>
<evidence type="ECO:0000256" key="7">
    <source>
        <dbReference type="ARBA" id="ARBA00023136"/>
    </source>
</evidence>
<dbReference type="KEGG" id="hazt:125179479"/>
<keyword evidence="4" id="KW-1000">Mitochondrion outer membrane</keyword>
<feature type="compositionally biased region" description="Acidic residues" evidence="8">
    <location>
        <begin position="113"/>
        <end position="130"/>
    </location>
</feature>
<feature type="compositionally biased region" description="Basic and acidic residues" evidence="8">
    <location>
        <begin position="61"/>
        <end position="96"/>
    </location>
</feature>
<keyword evidence="6" id="KW-0496">Mitochondrion</keyword>
<feature type="non-terminal residue" evidence="10">
    <location>
        <position position="1"/>
    </location>
</feature>
<keyword evidence="7" id="KW-0472">Membrane</keyword>
<dbReference type="Proteomes" id="UP000694843">
    <property type="component" value="Unplaced"/>
</dbReference>
<organism evidence="9 10">
    <name type="scientific">Hyalella azteca</name>
    <name type="common">Amphipod</name>
    <dbReference type="NCBI Taxonomy" id="294128"/>
    <lineage>
        <taxon>Eukaryota</taxon>
        <taxon>Metazoa</taxon>
        <taxon>Ecdysozoa</taxon>
        <taxon>Arthropoda</taxon>
        <taxon>Crustacea</taxon>
        <taxon>Multicrustacea</taxon>
        <taxon>Malacostraca</taxon>
        <taxon>Eumalacostraca</taxon>
        <taxon>Peracarida</taxon>
        <taxon>Amphipoda</taxon>
        <taxon>Senticaudata</taxon>
        <taxon>Talitrida</taxon>
        <taxon>Talitroidea</taxon>
        <taxon>Hyalellidae</taxon>
        <taxon>Hyalella</taxon>
    </lineage>
</organism>
<protein>
    <submittedName>
        <fullName evidence="10">Mitoguardin-like</fullName>
    </submittedName>
</protein>
<evidence type="ECO:0000313" key="9">
    <source>
        <dbReference type="Proteomes" id="UP000694843"/>
    </source>
</evidence>
<evidence type="ECO:0000256" key="6">
    <source>
        <dbReference type="ARBA" id="ARBA00023128"/>
    </source>
</evidence>
<evidence type="ECO:0000256" key="4">
    <source>
        <dbReference type="ARBA" id="ARBA00022787"/>
    </source>
</evidence>
<comment type="subcellular location">
    <subcellularLocation>
        <location evidence="1">Mitochondrion outer membrane</location>
    </subcellularLocation>
</comment>
<dbReference type="PANTHER" id="PTHR21508">
    <property type="entry name" value="MITOGUARDIN"/>
    <property type="match status" value="1"/>
</dbReference>
<dbReference type="GO" id="GO:0008053">
    <property type="term" value="P:mitochondrial fusion"/>
    <property type="evidence" value="ECO:0007669"/>
    <property type="project" value="InterPro"/>
</dbReference>
<dbReference type="RefSeq" id="XP_047741387.1">
    <property type="nucleotide sequence ID" value="XM_047885431.1"/>
</dbReference>
<evidence type="ECO:0000256" key="1">
    <source>
        <dbReference type="ARBA" id="ARBA00004294"/>
    </source>
</evidence>
<keyword evidence="3" id="KW-0812">Transmembrane</keyword>
<keyword evidence="5" id="KW-1133">Transmembrane helix</keyword>
<comment type="similarity">
    <text evidence="2">Belongs to the mitoguardin family.</text>
</comment>
<dbReference type="Pfam" id="PF10265">
    <property type="entry name" value="Miga"/>
    <property type="match status" value="1"/>
</dbReference>
<proteinExistence type="inferred from homology"/>
<gene>
    <name evidence="10" type="primary">LOC125179479</name>
</gene>
<reference evidence="10" key="1">
    <citation type="submission" date="2025-08" db="UniProtKB">
        <authorList>
            <consortium name="RefSeq"/>
        </authorList>
    </citation>
    <scope>IDENTIFICATION</scope>
    <source>
        <tissue evidence="10">Whole organism</tissue>
    </source>
</reference>
<evidence type="ECO:0000313" key="10">
    <source>
        <dbReference type="RefSeq" id="XP_047741387.1"/>
    </source>
</evidence>
<keyword evidence="9" id="KW-1185">Reference proteome</keyword>
<feature type="region of interest" description="Disordered" evidence="8">
    <location>
        <begin position="53"/>
        <end position="134"/>
    </location>
</feature>
<evidence type="ECO:0000256" key="3">
    <source>
        <dbReference type="ARBA" id="ARBA00022692"/>
    </source>
</evidence>
<dbReference type="OrthoDB" id="8880065at2759"/>
<dbReference type="GO" id="GO:0005741">
    <property type="term" value="C:mitochondrial outer membrane"/>
    <property type="evidence" value="ECO:0007669"/>
    <property type="project" value="UniProtKB-SubCell"/>
</dbReference>
<name>A0A979FXK0_HYAAZ</name>
<dbReference type="AlphaFoldDB" id="A0A979FXK0"/>
<dbReference type="PANTHER" id="PTHR21508:SF5">
    <property type="entry name" value="MITOGUARDIN"/>
    <property type="match status" value="1"/>
</dbReference>
<accession>A0A979FXK0</accession>